<dbReference type="OrthoDB" id="6783679at2759"/>
<feature type="non-terminal residue" evidence="2">
    <location>
        <position position="1303"/>
    </location>
</feature>
<feature type="compositionally biased region" description="Basic residues" evidence="1">
    <location>
        <begin position="283"/>
        <end position="294"/>
    </location>
</feature>
<feature type="compositionally biased region" description="Polar residues" evidence="1">
    <location>
        <begin position="8"/>
        <end position="28"/>
    </location>
</feature>
<name>A0A8K0CCR0_IGNLU</name>
<feature type="region of interest" description="Disordered" evidence="1">
    <location>
        <begin position="473"/>
        <end position="636"/>
    </location>
</feature>
<feature type="compositionally biased region" description="Basic and acidic residues" evidence="1">
    <location>
        <begin position="351"/>
        <end position="366"/>
    </location>
</feature>
<feature type="compositionally biased region" description="Low complexity" evidence="1">
    <location>
        <begin position="602"/>
        <end position="614"/>
    </location>
</feature>
<feature type="region of interest" description="Disordered" evidence="1">
    <location>
        <begin position="895"/>
        <end position="962"/>
    </location>
</feature>
<feature type="compositionally biased region" description="Acidic residues" evidence="1">
    <location>
        <begin position="775"/>
        <end position="789"/>
    </location>
</feature>
<evidence type="ECO:0000313" key="3">
    <source>
        <dbReference type="Proteomes" id="UP000801492"/>
    </source>
</evidence>
<protein>
    <submittedName>
        <fullName evidence="2">Uncharacterized protein</fullName>
    </submittedName>
</protein>
<feature type="compositionally biased region" description="Acidic residues" evidence="1">
    <location>
        <begin position="316"/>
        <end position="327"/>
    </location>
</feature>
<feature type="compositionally biased region" description="Basic and acidic residues" evidence="1">
    <location>
        <begin position="936"/>
        <end position="946"/>
    </location>
</feature>
<sequence length="1303" mass="148829">LSADPENITESATSSNEDSESNYNLTEKGSSDNDDDVYRTSEEEEENIKLSETSIREKSEIHINALNDNSDKHRRRVVKRIRDEGKSSQTKINYLEGQDEGGVNNLTSVTEHSPILRTRKIIRKLPTTTQSASEPTTTPLSTTEAYKGRTRKIIRRLRPTTTEISPIVVSTEDALEGSLVTKDVKDKLFGRKRIQPSYNKAQTGDLEKNDNEYPRFNLKRRQNETVEDVSKSTRRIVPQRRQRIKIYGSKDRSSEEETLEDQEDTQTDLKGGQEETSEEKRARPLIRRIKIKSKGKIEDESSEISVSDIPAQIDKQEEEEDEGEEKEENSTEVNEVQDIPTTEAIEESNESEEHHNGTLLNVEKESNVTSGHNETEAKEKEEKPIEIPNRFYRPRFNRTQKFSITTTQASTNKGSRLNLYSRYNSKRKEKLKPVKLEETSETPLEFNNISTTESDRNIFNESSSTEAEINVEITTLQVNNEENQKQEEKIKEKEEEIKEKEEEIKEKEEESKEKEKDTIEKEEKRKEKEEETIEKEEEIKEKEEDTIEKEEKRKEKEKETKEKEEETIEKEKDTQEKEEDTKRNEEDTKQKEYIKEEEEEATTIPTEEITTQELTTEEEDTTLPDEPTTTEVIDIKSVETEKTTIKTTTPFYYRQKLSRPPFRLQRTRISTEASPIASSPSSTRPSSYSRYNNRRKNGFKSRLDTKSTTELPEQSIENSIDANQTDNNSTLNVNQTIESVNTENATTTQTTENTNVNQTTENISSVEATTTEIALPDETDPTTEYDDSTEFTTTEIDNASEESTSNDTATETKTTPSSLDIASNHTTSQPNLDDLSSDDIKFITDSVLEKELLELIQQFEEERETLYQQQKEGYLETLNNDTNTDLTQINATESYDASSTITSTTSSPTEPSRIYASTRKPYIPPRRAFTTATASTKDDQPSERPPFRPSSQRRKYKPISKPTERTLLYKQTTKTVTISPNRTTETYIENTDNSEVSADKKVERLIEVNRIVEVSLKEGKLKHNAMVENEVTLIPTLDRVGAINRVTVIKVVDPVNGTNYSYVSNFNLTDDGKALINLTQLAENNNGTIMPVYIPTTTESNLINSAKPKESNLNNEITKNALNQIIYGTGVLTDYGHKLEAYMPPHTKEEEDEAKAQIRIDGKSVVNTFTPKPSAFNSESSTISLEGLFRPRSRTEESNNDEILQTQNAHYVNVKILEQDGFSRKLKYNFEQPLVPIRLLKQDEYTTSRAEVVEITPEMSSDVIKIAPIAISLGNMQRAPQFRQSDYTEHTTVVFPVSTSKGD</sequence>
<keyword evidence="3" id="KW-1185">Reference proteome</keyword>
<feature type="compositionally biased region" description="Basic and acidic residues" evidence="1">
    <location>
        <begin position="482"/>
        <end position="529"/>
    </location>
</feature>
<proteinExistence type="predicted"/>
<feature type="non-terminal residue" evidence="2">
    <location>
        <position position="1"/>
    </location>
</feature>
<organism evidence="2 3">
    <name type="scientific">Ignelater luminosus</name>
    <name type="common">Cucubano</name>
    <name type="synonym">Pyrophorus luminosus</name>
    <dbReference type="NCBI Taxonomy" id="2038154"/>
    <lineage>
        <taxon>Eukaryota</taxon>
        <taxon>Metazoa</taxon>
        <taxon>Ecdysozoa</taxon>
        <taxon>Arthropoda</taxon>
        <taxon>Hexapoda</taxon>
        <taxon>Insecta</taxon>
        <taxon>Pterygota</taxon>
        <taxon>Neoptera</taxon>
        <taxon>Endopterygota</taxon>
        <taxon>Coleoptera</taxon>
        <taxon>Polyphaga</taxon>
        <taxon>Elateriformia</taxon>
        <taxon>Elateroidea</taxon>
        <taxon>Elateridae</taxon>
        <taxon>Agrypninae</taxon>
        <taxon>Pyrophorini</taxon>
        <taxon>Ignelater</taxon>
    </lineage>
</organism>
<reference evidence="2" key="1">
    <citation type="submission" date="2019-08" db="EMBL/GenBank/DDBJ databases">
        <title>The genome of the North American firefly Photinus pyralis.</title>
        <authorList>
            <consortium name="Photinus pyralis genome working group"/>
            <person name="Fallon T.R."/>
            <person name="Sander Lower S.E."/>
            <person name="Weng J.-K."/>
        </authorList>
    </citation>
    <scope>NUCLEOTIDE SEQUENCE</scope>
    <source>
        <strain evidence="2">TRF0915ILg1</strain>
        <tissue evidence="2">Whole body</tissue>
    </source>
</reference>
<feature type="compositionally biased region" description="Polar residues" evidence="1">
    <location>
        <begin position="791"/>
        <end position="831"/>
    </location>
</feature>
<accession>A0A8K0CCR0</accession>
<feature type="compositionally biased region" description="Basic and acidic residues" evidence="1">
    <location>
        <begin position="373"/>
        <end position="385"/>
    </location>
</feature>
<feature type="compositionally biased region" description="Polar residues" evidence="1">
    <location>
        <begin position="708"/>
        <end position="739"/>
    </location>
</feature>
<evidence type="ECO:0000313" key="2">
    <source>
        <dbReference type="EMBL" id="KAF2885035.1"/>
    </source>
</evidence>
<feature type="compositionally biased region" description="Polar residues" evidence="1">
    <location>
        <begin position="763"/>
        <end position="772"/>
    </location>
</feature>
<feature type="region of interest" description="Disordered" evidence="1">
    <location>
        <begin position="240"/>
        <end position="389"/>
    </location>
</feature>
<feature type="compositionally biased region" description="Low complexity" evidence="1">
    <location>
        <begin position="898"/>
        <end position="912"/>
    </location>
</feature>
<gene>
    <name evidence="2" type="ORF">ILUMI_21151</name>
</gene>
<feature type="region of interest" description="Disordered" evidence="1">
    <location>
        <begin position="1"/>
        <end position="52"/>
    </location>
</feature>
<feature type="compositionally biased region" description="Basic and acidic residues" evidence="1">
    <location>
        <begin position="537"/>
        <end position="594"/>
    </location>
</feature>
<feature type="compositionally biased region" description="Low complexity" evidence="1">
    <location>
        <begin position="670"/>
        <end position="691"/>
    </location>
</feature>
<evidence type="ECO:0000256" key="1">
    <source>
        <dbReference type="SAM" id="MobiDB-lite"/>
    </source>
</evidence>
<dbReference type="Proteomes" id="UP000801492">
    <property type="component" value="Unassembled WGS sequence"/>
</dbReference>
<feature type="region of interest" description="Disordered" evidence="1">
    <location>
        <begin position="195"/>
        <end position="215"/>
    </location>
</feature>
<comment type="caution">
    <text evidence="2">The sequence shown here is derived from an EMBL/GenBank/DDBJ whole genome shotgun (WGS) entry which is preliminary data.</text>
</comment>
<feature type="region of interest" description="Disordered" evidence="1">
    <location>
        <begin position="664"/>
        <end position="837"/>
    </location>
</feature>
<feature type="compositionally biased region" description="Low complexity" evidence="1">
    <location>
        <begin position="740"/>
        <end position="762"/>
    </location>
</feature>
<feature type="compositionally biased region" description="Acidic residues" evidence="1">
    <location>
        <begin position="256"/>
        <end position="266"/>
    </location>
</feature>
<dbReference type="EMBL" id="VTPC01090042">
    <property type="protein sequence ID" value="KAF2885035.1"/>
    <property type="molecule type" value="Genomic_DNA"/>
</dbReference>